<feature type="binding site" evidence="4">
    <location>
        <position position="175"/>
    </location>
    <ligand>
        <name>anthranilate</name>
        <dbReference type="ChEBI" id="CHEBI:16567"/>
        <label>2</label>
    </ligand>
</feature>
<comment type="cofactor">
    <cofactor evidence="4">
        <name>Mg(2+)</name>
        <dbReference type="ChEBI" id="CHEBI:18420"/>
    </cofactor>
    <text evidence="4">Binds 2 magnesium ions per monomer.</text>
</comment>
<evidence type="ECO:0000313" key="8">
    <source>
        <dbReference type="Proteomes" id="UP001575181"/>
    </source>
</evidence>
<dbReference type="Pfam" id="PF00591">
    <property type="entry name" value="Glycos_transf_3"/>
    <property type="match status" value="1"/>
</dbReference>
<dbReference type="InterPro" id="IPR005940">
    <property type="entry name" value="Anthranilate_Pribosyl_Tfrase"/>
</dbReference>
<comment type="caution">
    <text evidence="4">Lacks conserved residue(s) required for the propagation of feature annotation.</text>
</comment>
<comment type="subunit">
    <text evidence="4">Homodimer.</text>
</comment>
<dbReference type="PANTHER" id="PTHR43285:SF2">
    <property type="entry name" value="ANTHRANILATE PHOSPHORIBOSYLTRANSFERASE"/>
    <property type="match status" value="1"/>
</dbReference>
<accession>A0ABV4TTM0</accession>
<comment type="catalytic activity">
    <reaction evidence="4">
        <text>N-(5-phospho-beta-D-ribosyl)anthranilate + diphosphate = 5-phospho-alpha-D-ribose 1-diphosphate + anthranilate</text>
        <dbReference type="Rhea" id="RHEA:11768"/>
        <dbReference type="ChEBI" id="CHEBI:16567"/>
        <dbReference type="ChEBI" id="CHEBI:18277"/>
        <dbReference type="ChEBI" id="CHEBI:33019"/>
        <dbReference type="ChEBI" id="CHEBI:58017"/>
        <dbReference type="EC" id="2.4.2.18"/>
    </reaction>
</comment>
<dbReference type="SUPFAM" id="SSF47648">
    <property type="entry name" value="Nucleoside phosphorylase/phosphoribosyltransferase N-terminal domain"/>
    <property type="match status" value="1"/>
</dbReference>
<feature type="domain" description="Glycosyl transferase family 3 N-terminal" evidence="6">
    <location>
        <begin position="12"/>
        <end position="74"/>
    </location>
</feature>
<dbReference type="EC" id="2.4.2.18" evidence="4"/>
<dbReference type="HAMAP" id="MF_00211">
    <property type="entry name" value="TrpD"/>
    <property type="match status" value="1"/>
</dbReference>
<keyword evidence="3 4" id="KW-0822">Tryptophan biosynthesis</keyword>
<dbReference type="NCBIfam" id="TIGR01245">
    <property type="entry name" value="trpD"/>
    <property type="match status" value="1"/>
</dbReference>
<feature type="binding site" evidence="4">
    <location>
        <position position="234"/>
    </location>
    <ligand>
        <name>Mg(2+)</name>
        <dbReference type="ChEBI" id="CHEBI:18420"/>
        <label>2</label>
    </ligand>
</feature>
<proteinExistence type="inferred from homology"/>
<dbReference type="InterPro" id="IPR017459">
    <property type="entry name" value="Glycosyl_Trfase_fam3_N_dom"/>
</dbReference>
<feature type="binding site" evidence="4">
    <location>
        <position position="235"/>
    </location>
    <ligand>
        <name>Mg(2+)</name>
        <dbReference type="ChEBI" id="CHEBI:18420"/>
        <label>2</label>
    </ligand>
</feature>
<evidence type="ECO:0000256" key="1">
    <source>
        <dbReference type="ARBA" id="ARBA00022676"/>
    </source>
</evidence>
<dbReference type="InterPro" id="IPR036320">
    <property type="entry name" value="Glycosyl_Trfase_fam3_N_dom_sf"/>
</dbReference>
<comment type="function">
    <text evidence="4">Catalyzes the transfer of the phosphoribosyl group of 5-phosphorylribose-1-pyrophosphate (PRPP) to anthranilate to yield N-(5'-phosphoribosyl)-anthranilate (PRA).</text>
</comment>
<keyword evidence="1 4" id="KW-0328">Glycosyltransferase</keyword>
<dbReference type="InterPro" id="IPR000312">
    <property type="entry name" value="Glycosyl_Trfase_fam3"/>
</dbReference>
<sequence>MPREMELAARTKSAIARLVEREDLPRADMEAVMREIMSGQAAPEEIAGFLTALRMKGETVDEITGAVSVMREFATRIEVDRPHLVDTCGTGGDLQGTFNISTTSAFVAAGAGATVAKHGNRSVSSKSGSADVLMALGVDLDIQTEEVARAIEEVGIGFLFAPRHHGAMKYAVGPRQALGVRTLFNVLGPLANPALAPNQVLGVFDSAWLEPLAQVLRELGSHHVLVVHADDGMDELSTLGPTRMAELFDGDILHHDVDPEQFGLERPDPAALRAGDAEENAAILRGVLAGEGGPQRDIVLLNAGAAVYASGVTASLEEGVEAAARSIDSGAAKGKLDQLADFTQAARKAE</sequence>
<keyword evidence="2 4" id="KW-0808">Transferase</keyword>
<evidence type="ECO:0000313" key="7">
    <source>
        <dbReference type="EMBL" id="MFA9459455.1"/>
    </source>
</evidence>
<dbReference type="Pfam" id="PF02885">
    <property type="entry name" value="Glycos_trans_3N"/>
    <property type="match status" value="1"/>
</dbReference>
<comment type="pathway">
    <text evidence="4">Amino-acid biosynthesis; L-tryptophan biosynthesis; L-tryptophan from chorismate: step 2/5.</text>
</comment>
<dbReference type="Proteomes" id="UP001575181">
    <property type="component" value="Unassembled WGS sequence"/>
</dbReference>
<dbReference type="InterPro" id="IPR035902">
    <property type="entry name" value="Nuc_phospho_transferase"/>
</dbReference>
<keyword evidence="4" id="KW-0057">Aromatic amino acid biosynthesis</keyword>
<evidence type="ECO:0000256" key="4">
    <source>
        <dbReference type="HAMAP-Rule" id="MF_00211"/>
    </source>
</evidence>
<feature type="binding site" evidence="4">
    <location>
        <position position="89"/>
    </location>
    <ligand>
        <name>5-phospho-alpha-D-ribose 1-diphosphate</name>
        <dbReference type="ChEBI" id="CHEBI:58017"/>
    </ligand>
</feature>
<keyword evidence="8" id="KW-1185">Reference proteome</keyword>
<keyword evidence="4" id="KW-0028">Amino-acid biosynthesis</keyword>
<feature type="binding site" evidence="4">
    <location>
        <position position="97"/>
    </location>
    <ligand>
        <name>5-phospho-alpha-D-ribose 1-diphosphate</name>
        <dbReference type="ChEBI" id="CHEBI:58017"/>
    </ligand>
</feature>
<evidence type="ECO:0000259" key="5">
    <source>
        <dbReference type="Pfam" id="PF00591"/>
    </source>
</evidence>
<organism evidence="7 8">
    <name type="scientific">Thiohalorhabdus methylotrophus</name>
    <dbReference type="NCBI Taxonomy" id="3242694"/>
    <lineage>
        <taxon>Bacteria</taxon>
        <taxon>Pseudomonadati</taxon>
        <taxon>Pseudomonadota</taxon>
        <taxon>Gammaproteobacteria</taxon>
        <taxon>Thiohalorhabdales</taxon>
        <taxon>Thiohalorhabdaceae</taxon>
        <taxon>Thiohalorhabdus</taxon>
    </lineage>
</organism>
<protein>
    <recommendedName>
        <fullName evidence="4">Anthranilate phosphoribosyltransferase</fullName>
        <ecNumber evidence="4">2.4.2.18</ecNumber>
    </recommendedName>
</protein>
<dbReference type="Gene3D" id="3.40.1030.10">
    <property type="entry name" value="Nucleoside phosphorylase/phosphoribosyltransferase catalytic domain"/>
    <property type="match status" value="1"/>
</dbReference>
<gene>
    <name evidence="4 7" type="primary">trpD</name>
    <name evidence="7" type="ORF">ACERLL_01275</name>
</gene>
<feature type="binding site" evidence="4">
    <location>
        <begin position="99"/>
        <end position="102"/>
    </location>
    <ligand>
        <name>5-phospho-alpha-D-ribose 1-diphosphate</name>
        <dbReference type="ChEBI" id="CHEBI:58017"/>
    </ligand>
</feature>
<feature type="binding site" evidence="4">
    <location>
        <position position="235"/>
    </location>
    <ligand>
        <name>Mg(2+)</name>
        <dbReference type="ChEBI" id="CHEBI:18420"/>
        <label>1</label>
    </ligand>
</feature>
<evidence type="ECO:0000256" key="2">
    <source>
        <dbReference type="ARBA" id="ARBA00022679"/>
    </source>
</evidence>
<feature type="binding site" evidence="4">
    <location>
        <position position="89"/>
    </location>
    <ligand>
        <name>anthranilate</name>
        <dbReference type="ChEBI" id="CHEBI:16567"/>
        <label>1</label>
    </ligand>
</feature>
<evidence type="ECO:0000256" key="3">
    <source>
        <dbReference type="ARBA" id="ARBA00022822"/>
    </source>
</evidence>
<dbReference type="RefSeq" id="WP_373654240.1">
    <property type="nucleotide sequence ID" value="NZ_JBGUAW010000001.1"/>
</dbReference>
<dbReference type="EMBL" id="JBGUAW010000001">
    <property type="protein sequence ID" value="MFA9459455.1"/>
    <property type="molecule type" value="Genomic_DNA"/>
</dbReference>
<feature type="domain" description="Glycosyl transferase family 3" evidence="5">
    <location>
        <begin position="82"/>
        <end position="332"/>
    </location>
</feature>
<comment type="similarity">
    <text evidence="4">Belongs to the anthranilate phosphoribosyltransferase family.</text>
</comment>
<dbReference type="GO" id="GO:0004048">
    <property type="term" value="F:anthranilate phosphoribosyltransferase activity"/>
    <property type="evidence" value="ECO:0007669"/>
    <property type="project" value="UniProtKB-EC"/>
</dbReference>
<evidence type="ECO:0000259" key="6">
    <source>
        <dbReference type="Pfam" id="PF02885"/>
    </source>
</evidence>
<feature type="binding site" evidence="4">
    <location>
        <begin position="92"/>
        <end position="93"/>
    </location>
    <ligand>
        <name>5-phospho-alpha-D-ribose 1-diphosphate</name>
        <dbReference type="ChEBI" id="CHEBI:58017"/>
    </ligand>
</feature>
<comment type="caution">
    <text evidence="7">The sequence shown here is derived from an EMBL/GenBank/DDBJ whole genome shotgun (WGS) entry which is preliminary data.</text>
</comment>
<dbReference type="PANTHER" id="PTHR43285">
    <property type="entry name" value="ANTHRANILATE PHOSPHORIBOSYLTRANSFERASE"/>
    <property type="match status" value="1"/>
</dbReference>
<keyword evidence="4" id="KW-0479">Metal-binding</keyword>
<dbReference type="SUPFAM" id="SSF52418">
    <property type="entry name" value="Nucleoside phosphorylase/phosphoribosyltransferase catalytic domain"/>
    <property type="match status" value="1"/>
</dbReference>
<reference evidence="7 8" key="1">
    <citation type="submission" date="2024-08" db="EMBL/GenBank/DDBJ databases">
        <title>Whole-genome sequencing of halo(alkali)philic microorganisms from hypersaline lakes.</title>
        <authorList>
            <person name="Sorokin D.Y."/>
            <person name="Merkel A.Y."/>
            <person name="Messina E."/>
            <person name="Yakimov M."/>
        </authorList>
    </citation>
    <scope>NUCLEOTIDE SEQUENCE [LARGE SCALE GENOMIC DNA]</scope>
    <source>
        <strain evidence="7 8">Cl-TMA</strain>
    </source>
</reference>
<feature type="binding site" evidence="4">
    <location>
        <position position="120"/>
    </location>
    <ligand>
        <name>anthranilate</name>
        <dbReference type="ChEBI" id="CHEBI:16567"/>
        <label>1</label>
    </ligand>
</feature>
<dbReference type="Gene3D" id="1.20.970.10">
    <property type="entry name" value="Transferase, Pyrimidine Nucleoside Phosphorylase, Chain C"/>
    <property type="match status" value="1"/>
</dbReference>
<name>A0ABV4TTM0_9GAMM</name>
<feature type="binding site" evidence="4">
    <location>
        <position position="129"/>
    </location>
    <ligand>
        <name>5-phospho-alpha-D-ribose 1-diphosphate</name>
        <dbReference type="ChEBI" id="CHEBI:58017"/>
    </ligand>
</feature>
<keyword evidence="4" id="KW-0460">Magnesium</keyword>
<feature type="binding site" evidence="4">
    <location>
        <begin position="117"/>
        <end position="125"/>
    </location>
    <ligand>
        <name>5-phospho-alpha-D-ribose 1-diphosphate</name>
        <dbReference type="ChEBI" id="CHEBI:58017"/>
    </ligand>
</feature>
<feature type="binding site" evidence="4">
    <location>
        <position position="101"/>
    </location>
    <ligand>
        <name>Mg(2+)</name>
        <dbReference type="ChEBI" id="CHEBI:18420"/>
        <label>1</label>
    </ligand>
</feature>